<protein>
    <submittedName>
        <fullName evidence="3">Riboflavin transporter</fullName>
    </submittedName>
</protein>
<keyword evidence="4" id="KW-1185">Reference proteome</keyword>
<gene>
    <name evidence="3" type="primary">ribN_13</name>
    <name evidence="3" type="ORF">TRM7615_03853</name>
</gene>
<dbReference type="PANTHER" id="PTHR22911">
    <property type="entry name" value="ACYL-MALONYL CONDENSING ENZYME-RELATED"/>
    <property type="match status" value="1"/>
</dbReference>
<dbReference type="Pfam" id="PF00892">
    <property type="entry name" value="EamA"/>
    <property type="match status" value="2"/>
</dbReference>
<accession>A0A2R8CD84</accession>
<feature type="domain" description="EamA" evidence="2">
    <location>
        <begin position="155"/>
        <end position="281"/>
    </location>
</feature>
<evidence type="ECO:0000256" key="1">
    <source>
        <dbReference type="SAM" id="Phobius"/>
    </source>
</evidence>
<evidence type="ECO:0000313" key="4">
    <source>
        <dbReference type="Proteomes" id="UP000244898"/>
    </source>
</evidence>
<dbReference type="SUPFAM" id="SSF103481">
    <property type="entry name" value="Multidrug resistance efflux transporter EmrE"/>
    <property type="match status" value="2"/>
</dbReference>
<dbReference type="PANTHER" id="PTHR22911:SF103">
    <property type="entry name" value="BLR2811 PROTEIN"/>
    <property type="match status" value="1"/>
</dbReference>
<feature type="transmembrane region" description="Helical" evidence="1">
    <location>
        <begin position="123"/>
        <end position="145"/>
    </location>
</feature>
<evidence type="ECO:0000259" key="2">
    <source>
        <dbReference type="Pfam" id="PF00892"/>
    </source>
</evidence>
<feature type="transmembrane region" description="Helical" evidence="1">
    <location>
        <begin position="72"/>
        <end position="91"/>
    </location>
</feature>
<dbReference type="Proteomes" id="UP000244898">
    <property type="component" value="Unassembled WGS sequence"/>
</dbReference>
<evidence type="ECO:0000313" key="3">
    <source>
        <dbReference type="EMBL" id="SPJ30322.1"/>
    </source>
</evidence>
<name>A0A2R8CD84_9RHOB</name>
<dbReference type="InterPro" id="IPR000620">
    <property type="entry name" value="EamA_dom"/>
</dbReference>
<feature type="transmembrane region" description="Helical" evidence="1">
    <location>
        <begin position="151"/>
        <end position="171"/>
    </location>
</feature>
<feature type="transmembrane region" description="Helical" evidence="1">
    <location>
        <begin position="207"/>
        <end position="227"/>
    </location>
</feature>
<dbReference type="EMBL" id="ONZG01000011">
    <property type="protein sequence ID" value="SPJ30322.1"/>
    <property type="molecule type" value="Genomic_DNA"/>
</dbReference>
<dbReference type="GO" id="GO:0016020">
    <property type="term" value="C:membrane"/>
    <property type="evidence" value="ECO:0007669"/>
    <property type="project" value="InterPro"/>
</dbReference>
<dbReference type="RefSeq" id="WP_108790687.1">
    <property type="nucleotide sequence ID" value="NZ_ONZG01000011.1"/>
</dbReference>
<feature type="transmembrane region" description="Helical" evidence="1">
    <location>
        <begin position="183"/>
        <end position="201"/>
    </location>
</feature>
<feature type="transmembrane region" description="Helical" evidence="1">
    <location>
        <begin position="239"/>
        <end position="260"/>
    </location>
</feature>
<dbReference type="OrthoDB" id="8478051at2"/>
<sequence>MVTNTAVAVGWVLAGTVLFTLVYASAKFSGGAISSFQIVWLRYLGGFATVVMLARSGGSLRRFQSRQPANHLFRAVLGCSAGVAVIQSSAMMPIMDATAIGLLNVVIVVVLGALVLKEHVSLGHWAAVAVSTLGAGLVVQARGAFQGGSTMWPSAIALAGAILLALEALLIRRLSQSEAPLTVLLYVNFFGVWLMAIPAILSWTSMSLGQFVSCCALGPLAISAQYCVIRGYRLAPVSVLGPVDYTWLVFAALLGVVAFSEVPGPGVLLGAGLIIVGGVLLIQASGDQ</sequence>
<dbReference type="AlphaFoldDB" id="A0A2R8CD84"/>
<organism evidence="3 4">
    <name type="scientific">Falsiruegeria mediterranea M17</name>
    <dbReference type="NCBI Taxonomy" id="1200281"/>
    <lineage>
        <taxon>Bacteria</taxon>
        <taxon>Pseudomonadati</taxon>
        <taxon>Pseudomonadota</taxon>
        <taxon>Alphaproteobacteria</taxon>
        <taxon>Rhodobacterales</taxon>
        <taxon>Roseobacteraceae</taxon>
        <taxon>Falsiruegeria</taxon>
    </lineage>
</organism>
<keyword evidence="1" id="KW-1133">Transmembrane helix</keyword>
<proteinExistence type="predicted"/>
<keyword evidence="1" id="KW-0812">Transmembrane</keyword>
<feature type="transmembrane region" description="Helical" evidence="1">
    <location>
        <begin position="97"/>
        <end position="116"/>
    </location>
</feature>
<feature type="transmembrane region" description="Helical" evidence="1">
    <location>
        <begin position="266"/>
        <end position="284"/>
    </location>
</feature>
<keyword evidence="1" id="KW-0472">Membrane</keyword>
<feature type="domain" description="EamA" evidence="2">
    <location>
        <begin position="9"/>
        <end position="139"/>
    </location>
</feature>
<feature type="transmembrane region" description="Helical" evidence="1">
    <location>
        <begin position="40"/>
        <end position="60"/>
    </location>
</feature>
<reference evidence="4" key="1">
    <citation type="submission" date="2018-03" db="EMBL/GenBank/DDBJ databases">
        <authorList>
            <person name="Rodrigo-Torres L."/>
            <person name="Arahal R. D."/>
            <person name="Lucena T."/>
        </authorList>
    </citation>
    <scope>NUCLEOTIDE SEQUENCE [LARGE SCALE GENOMIC DNA]</scope>
    <source>
        <strain evidence="4">CECT 7615</strain>
    </source>
</reference>
<dbReference type="InterPro" id="IPR037185">
    <property type="entry name" value="EmrE-like"/>
</dbReference>